<protein>
    <recommendedName>
        <fullName evidence="11">CYtochrome P450 family</fullName>
    </recommendedName>
</protein>
<dbReference type="GO" id="GO:0006805">
    <property type="term" value="P:xenobiotic metabolic process"/>
    <property type="evidence" value="ECO:0007669"/>
    <property type="project" value="TreeGrafter"/>
</dbReference>
<evidence type="ECO:0000256" key="2">
    <source>
        <dbReference type="ARBA" id="ARBA00010617"/>
    </source>
</evidence>
<evidence type="ECO:0000256" key="5">
    <source>
        <dbReference type="ARBA" id="ARBA00023004"/>
    </source>
</evidence>
<gene>
    <name evidence="9" type="ORF">GCK72_020109</name>
</gene>
<dbReference type="GO" id="GO:0005737">
    <property type="term" value="C:cytoplasm"/>
    <property type="evidence" value="ECO:0007669"/>
    <property type="project" value="TreeGrafter"/>
</dbReference>
<dbReference type="SUPFAM" id="SSF48264">
    <property type="entry name" value="Cytochrome P450"/>
    <property type="match status" value="1"/>
</dbReference>
<dbReference type="InterPro" id="IPR002401">
    <property type="entry name" value="Cyt_P450_E_grp-I"/>
</dbReference>
<dbReference type="GO" id="GO:0006082">
    <property type="term" value="P:organic acid metabolic process"/>
    <property type="evidence" value="ECO:0007669"/>
    <property type="project" value="TreeGrafter"/>
</dbReference>
<dbReference type="PRINTS" id="PR00385">
    <property type="entry name" value="P450"/>
</dbReference>
<dbReference type="PANTHER" id="PTHR24300:SF81">
    <property type="entry name" value="CYTOCHROME P450 FAMILY"/>
    <property type="match status" value="1"/>
</dbReference>
<evidence type="ECO:0000256" key="7">
    <source>
        <dbReference type="PIRSR" id="PIRSR602401-1"/>
    </source>
</evidence>
<accession>A0A6A5GGD3</accession>
<evidence type="ECO:0008006" key="11">
    <source>
        <dbReference type="Google" id="ProtNLM"/>
    </source>
</evidence>
<dbReference type="CDD" id="cd20617">
    <property type="entry name" value="CYP1_2-like"/>
    <property type="match status" value="1"/>
</dbReference>
<sequence>MILILSFTIIFVILVFRQHLKVKRLPPGPTPLPVIGNIPQLVYQSWRHKGIVPVFDYFRKKYGNVFTLWLGPFPHISIADYETSHEVFVKNGNHYKNKVLPPIFEHFCDGFGLLFANGEIWAEMRRFTMLTFRNMGVGRNIMEERLLNEIDKRCAELNNTEVDGKIIVKHNEFFELITGSFINSILVGQRFEDHNMEEFYHMRKLINGIIEVFTIFDTTTAVWILKYFFPQRYAKSKNGWNGISDYVGQAAEKRLEDIKSGKYILDEENPKDFIDAFFIKMEKENQSGGHPAYTMKSLKYTLLDLWTAGHDTTAATLTSGFNQLVNNPEVKEKCREELMKITNNGSRPLSLNDRSQTLYLNATIAEIQRHASILNVNSWKTCDGPTTVNGYQLDSGDIITAQVSALHVNDDIFKNADKFNPDRFLENQKLFHQLIPFGIGKRSCAGENLARSNLYLMFGNLLLRYDVQPHKKLPSTTEQFPFTSAKVPDHSSKLEFVRI</sequence>
<dbReference type="InterPro" id="IPR050182">
    <property type="entry name" value="Cytochrome_P450_fam2"/>
</dbReference>
<evidence type="ECO:0000313" key="9">
    <source>
        <dbReference type="EMBL" id="KAF1753552.1"/>
    </source>
</evidence>
<keyword evidence="3 7" id="KW-0479">Metal-binding</keyword>
<dbReference type="PRINTS" id="PR00463">
    <property type="entry name" value="EP450I"/>
</dbReference>
<dbReference type="Proteomes" id="UP000483820">
    <property type="component" value="Chromosome V"/>
</dbReference>
<dbReference type="KEGG" id="crq:GCK72_020109"/>
<dbReference type="PANTHER" id="PTHR24300">
    <property type="entry name" value="CYTOCHROME P450 508A4-RELATED"/>
    <property type="match status" value="1"/>
</dbReference>
<dbReference type="GeneID" id="9820410"/>
<dbReference type="CTD" id="9820410"/>
<dbReference type="PROSITE" id="PS00086">
    <property type="entry name" value="CYTOCHROME_P450"/>
    <property type="match status" value="1"/>
</dbReference>
<keyword evidence="7 8" id="KW-0349">Heme</keyword>
<dbReference type="GO" id="GO:0020037">
    <property type="term" value="F:heme binding"/>
    <property type="evidence" value="ECO:0007669"/>
    <property type="project" value="InterPro"/>
</dbReference>
<dbReference type="FunFam" id="1.10.630.10:FF:000036">
    <property type="entry name" value="CYtochrome P450 family"/>
    <property type="match status" value="1"/>
</dbReference>
<dbReference type="AlphaFoldDB" id="A0A6A5GGD3"/>
<dbReference type="Gene3D" id="1.10.630.10">
    <property type="entry name" value="Cytochrome P450"/>
    <property type="match status" value="1"/>
</dbReference>
<dbReference type="InterPro" id="IPR001128">
    <property type="entry name" value="Cyt_P450"/>
</dbReference>
<organism evidence="9 10">
    <name type="scientific">Caenorhabditis remanei</name>
    <name type="common">Caenorhabditis vulgaris</name>
    <dbReference type="NCBI Taxonomy" id="31234"/>
    <lineage>
        <taxon>Eukaryota</taxon>
        <taxon>Metazoa</taxon>
        <taxon>Ecdysozoa</taxon>
        <taxon>Nematoda</taxon>
        <taxon>Chromadorea</taxon>
        <taxon>Rhabditida</taxon>
        <taxon>Rhabditina</taxon>
        <taxon>Rhabditomorpha</taxon>
        <taxon>Rhabditoidea</taxon>
        <taxon>Rhabditidae</taxon>
        <taxon>Peloderinae</taxon>
        <taxon>Caenorhabditis</taxon>
    </lineage>
</organism>
<dbReference type="GO" id="GO:0005506">
    <property type="term" value="F:iron ion binding"/>
    <property type="evidence" value="ECO:0007669"/>
    <property type="project" value="InterPro"/>
</dbReference>
<dbReference type="InterPro" id="IPR017972">
    <property type="entry name" value="Cyt_P450_CS"/>
</dbReference>
<keyword evidence="6 8" id="KW-0503">Monooxygenase</keyword>
<dbReference type="RefSeq" id="XP_003116173.2">
    <property type="nucleotide sequence ID" value="XM_003116125.2"/>
</dbReference>
<comment type="similarity">
    <text evidence="2 8">Belongs to the cytochrome P450 family.</text>
</comment>
<dbReference type="GO" id="GO:0016712">
    <property type="term" value="F:oxidoreductase activity, acting on paired donors, with incorporation or reduction of molecular oxygen, reduced flavin or flavoprotein as one donor, and incorporation of one atom of oxygen"/>
    <property type="evidence" value="ECO:0007669"/>
    <property type="project" value="TreeGrafter"/>
</dbReference>
<evidence type="ECO:0000313" key="10">
    <source>
        <dbReference type="Proteomes" id="UP000483820"/>
    </source>
</evidence>
<dbReference type="InterPro" id="IPR036396">
    <property type="entry name" value="Cyt_P450_sf"/>
</dbReference>
<reference evidence="9 10" key="1">
    <citation type="submission" date="2019-12" db="EMBL/GenBank/DDBJ databases">
        <title>Chromosome-level assembly of the Caenorhabditis remanei genome.</title>
        <authorList>
            <person name="Teterina A.A."/>
            <person name="Willis J.H."/>
            <person name="Phillips P.C."/>
        </authorList>
    </citation>
    <scope>NUCLEOTIDE SEQUENCE [LARGE SCALE GENOMIC DNA]</scope>
    <source>
        <strain evidence="9 10">PX506</strain>
        <tissue evidence="9">Whole organism</tissue>
    </source>
</reference>
<evidence type="ECO:0000256" key="3">
    <source>
        <dbReference type="ARBA" id="ARBA00022723"/>
    </source>
</evidence>
<dbReference type="Pfam" id="PF00067">
    <property type="entry name" value="p450"/>
    <property type="match status" value="1"/>
</dbReference>
<feature type="binding site" description="axial binding residue" evidence="7">
    <location>
        <position position="444"/>
    </location>
    <ligand>
        <name>heme</name>
        <dbReference type="ChEBI" id="CHEBI:30413"/>
    </ligand>
    <ligandPart>
        <name>Fe</name>
        <dbReference type="ChEBI" id="CHEBI:18248"/>
    </ligandPart>
</feature>
<comment type="cofactor">
    <cofactor evidence="1 7">
        <name>heme</name>
        <dbReference type="ChEBI" id="CHEBI:30413"/>
    </cofactor>
</comment>
<proteinExistence type="inferred from homology"/>
<keyword evidence="5 7" id="KW-0408">Iron</keyword>
<evidence type="ECO:0000256" key="8">
    <source>
        <dbReference type="RuleBase" id="RU000461"/>
    </source>
</evidence>
<evidence type="ECO:0000256" key="4">
    <source>
        <dbReference type="ARBA" id="ARBA00023002"/>
    </source>
</evidence>
<comment type="caution">
    <text evidence="9">The sequence shown here is derived from an EMBL/GenBank/DDBJ whole genome shotgun (WGS) entry which is preliminary data.</text>
</comment>
<evidence type="ECO:0000256" key="6">
    <source>
        <dbReference type="ARBA" id="ARBA00023033"/>
    </source>
</evidence>
<name>A0A6A5GGD3_CAERE</name>
<keyword evidence="4 8" id="KW-0560">Oxidoreductase</keyword>
<dbReference type="EMBL" id="WUAV01000005">
    <property type="protein sequence ID" value="KAF1753552.1"/>
    <property type="molecule type" value="Genomic_DNA"/>
</dbReference>
<evidence type="ECO:0000256" key="1">
    <source>
        <dbReference type="ARBA" id="ARBA00001971"/>
    </source>
</evidence>